<dbReference type="KEGG" id="phl:KKY_989"/>
<sequence>MTRISNLIRAVFRRRRNRPDYLDVSRLNERTRIDLGLLPMTDAERLDATSQSGDFKRRRGAIGRISISPARGGLI</sequence>
<name>G4RFY1_PELHB</name>
<evidence type="ECO:0000313" key="1">
    <source>
        <dbReference type="EMBL" id="AEQ51024.1"/>
    </source>
</evidence>
<keyword evidence="2" id="KW-1185">Reference proteome</keyword>
<dbReference type="HOGENOM" id="CLU_2667832_0_0_5"/>
<evidence type="ECO:0000313" key="2">
    <source>
        <dbReference type="Proteomes" id="UP000008850"/>
    </source>
</evidence>
<protein>
    <submittedName>
        <fullName evidence="1">Uncharacterized protein</fullName>
    </submittedName>
</protein>
<accession>G4RFY1</accession>
<gene>
    <name evidence="1" type="ordered locus">KKY_989</name>
</gene>
<dbReference type="AlphaFoldDB" id="G4RFY1"/>
<dbReference type="STRING" id="1082931.KKY_989"/>
<dbReference type="RefSeq" id="WP_014130173.1">
    <property type="nucleotide sequence ID" value="NC_016078.1"/>
</dbReference>
<organism evidence="1 2">
    <name type="scientific">Pelagibacterium halotolerans (strain DSM 22347 / JCM 15775 / CGMCC 1.7692 / B2)</name>
    <dbReference type="NCBI Taxonomy" id="1082931"/>
    <lineage>
        <taxon>Bacteria</taxon>
        <taxon>Pseudomonadati</taxon>
        <taxon>Pseudomonadota</taxon>
        <taxon>Alphaproteobacteria</taxon>
        <taxon>Hyphomicrobiales</taxon>
        <taxon>Devosiaceae</taxon>
        <taxon>Pelagibacterium</taxon>
    </lineage>
</organism>
<dbReference type="EMBL" id="CP003075">
    <property type="protein sequence ID" value="AEQ51024.1"/>
    <property type="molecule type" value="Genomic_DNA"/>
</dbReference>
<reference evidence="1 2" key="1">
    <citation type="journal article" date="2012" name="J. Bacteriol.">
        <title>Complete genome sequence of Pelagibacterium halotolerans B2T.</title>
        <authorList>
            <person name="Huo Y.Y."/>
            <person name="Cheng H."/>
            <person name="Han X.F."/>
            <person name="Jiang X.W."/>
            <person name="Sun C."/>
            <person name="Zhang X.Q."/>
            <person name="Zhu X.F."/>
            <person name="Liu Y.F."/>
            <person name="Li P.F."/>
            <person name="Ni P.X."/>
            <person name="Wu M."/>
        </authorList>
    </citation>
    <scope>NUCLEOTIDE SEQUENCE [LARGE SCALE GENOMIC DNA]</scope>
    <source>
        <strain evidence="2">DSM 22347 / JCM 15775 / CGMCC 1.7692 / B2</strain>
    </source>
</reference>
<proteinExistence type="predicted"/>
<dbReference type="Proteomes" id="UP000008850">
    <property type="component" value="Chromosome"/>
</dbReference>